<keyword evidence="3 12" id="KW-0808">Transferase</keyword>
<accession>A0A922IDQ2</accession>
<sequence>MLLTRRVTRQTLNLLVSCFRMDKNFSRLHGQVVVGRCALCTESPRKNGDETKLNKIYTIPNVLCMARIAITPFIGYLIVRENFDYALAMCAFSSLSDFLDGWIARKFNSISKLGSVLDPLADKFLVASLTLTLTYVDMIPVWLTALIFTRDFLIILGGFWMRYRSLLPPITFNRFFDISTFSSERFRPTFASKVNTGFQLSLVSLTLASPVFIDLFRHFDLLLPSLQWVTGATTLWSGLLYIKRLTANQLN</sequence>
<evidence type="ECO:0000256" key="7">
    <source>
        <dbReference type="ARBA" id="ARBA00023136"/>
    </source>
</evidence>
<dbReference type="GO" id="GO:0043337">
    <property type="term" value="F:cardiolipin synthase (CMP-forming)"/>
    <property type="evidence" value="ECO:0007669"/>
    <property type="project" value="UniProtKB-EC"/>
</dbReference>
<comment type="similarity">
    <text evidence="12">Belongs to the CDP-alcohol phosphatidyltransferase class-I family.</text>
</comment>
<dbReference type="GO" id="GO:0016020">
    <property type="term" value="C:membrane"/>
    <property type="evidence" value="ECO:0007669"/>
    <property type="project" value="UniProtKB-SubCell"/>
</dbReference>
<dbReference type="GO" id="GO:0032049">
    <property type="term" value="P:cardiolipin biosynthetic process"/>
    <property type="evidence" value="ECO:0007669"/>
    <property type="project" value="TreeGrafter"/>
</dbReference>
<evidence type="ECO:0000313" key="14">
    <source>
        <dbReference type="EMBL" id="KAH9526758.1"/>
    </source>
</evidence>
<keyword evidence="2" id="KW-0444">Lipid biosynthesis</keyword>
<dbReference type="GO" id="GO:0005739">
    <property type="term" value="C:mitochondrion"/>
    <property type="evidence" value="ECO:0007669"/>
    <property type="project" value="TreeGrafter"/>
</dbReference>
<feature type="transmembrane region" description="Helical" evidence="13">
    <location>
        <begin position="56"/>
        <end position="79"/>
    </location>
</feature>
<feature type="transmembrane region" description="Helical" evidence="13">
    <location>
        <begin position="142"/>
        <end position="161"/>
    </location>
</feature>
<keyword evidence="15" id="KW-1185">Reference proteome</keyword>
<keyword evidence="6" id="KW-0443">Lipid metabolism</keyword>
<dbReference type="EMBL" id="ASGP02000001">
    <property type="protein sequence ID" value="KAH9526758.1"/>
    <property type="molecule type" value="Genomic_DNA"/>
</dbReference>
<dbReference type="PANTHER" id="PTHR14269:SF60">
    <property type="entry name" value="CARDIOLIPIN SYNTHASE (CMP-FORMING)"/>
    <property type="match status" value="1"/>
</dbReference>
<dbReference type="InterPro" id="IPR043130">
    <property type="entry name" value="CDP-OH_PTrfase_TM_dom"/>
</dbReference>
<evidence type="ECO:0000256" key="5">
    <source>
        <dbReference type="ARBA" id="ARBA00022989"/>
    </source>
</evidence>
<keyword evidence="9" id="KW-1208">Phospholipid metabolism</keyword>
<dbReference type="Proteomes" id="UP000790347">
    <property type="component" value="Unassembled WGS sequence"/>
</dbReference>
<name>A0A922IDQ2_DERFA</name>
<gene>
    <name evidence="14" type="primary">CRLS1</name>
    <name evidence="14" type="ORF">DERF_000820</name>
</gene>
<comment type="subcellular location">
    <subcellularLocation>
        <location evidence="1">Membrane</location>
        <topology evidence="1">Multi-pass membrane protein</topology>
    </subcellularLocation>
</comment>
<dbReference type="InterPro" id="IPR050324">
    <property type="entry name" value="CDP-alcohol_PTase-I"/>
</dbReference>
<evidence type="ECO:0000256" key="6">
    <source>
        <dbReference type="ARBA" id="ARBA00023098"/>
    </source>
</evidence>
<dbReference type="AlphaFoldDB" id="A0A922IDQ2"/>
<dbReference type="InterPro" id="IPR000462">
    <property type="entry name" value="CDP-OH_P_trans"/>
</dbReference>
<organism evidence="14 15">
    <name type="scientific">Dermatophagoides farinae</name>
    <name type="common">American house dust mite</name>
    <dbReference type="NCBI Taxonomy" id="6954"/>
    <lineage>
        <taxon>Eukaryota</taxon>
        <taxon>Metazoa</taxon>
        <taxon>Ecdysozoa</taxon>
        <taxon>Arthropoda</taxon>
        <taxon>Chelicerata</taxon>
        <taxon>Arachnida</taxon>
        <taxon>Acari</taxon>
        <taxon>Acariformes</taxon>
        <taxon>Sarcoptiformes</taxon>
        <taxon>Astigmata</taxon>
        <taxon>Psoroptidia</taxon>
        <taxon>Analgoidea</taxon>
        <taxon>Pyroglyphidae</taxon>
        <taxon>Dermatophagoidinae</taxon>
        <taxon>Dermatophagoides</taxon>
    </lineage>
</organism>
<evidence type="ECO:0000256" key="12">
    <source>
        <dbReference type="RuleBase" id="RU003750"/>
    </source>
</evidence>
<evidence type="ECO:0000256" key="10">
    <source>
        <dbReference type="ARBA" id="ARBA00039001"/>
    </source>
</evidence>
<evidence type="ECO:0000256" key="9">
    <source>
        <dbReference type="ARBA" id="ARBA00023264"/>
    </source>
</evidence>
<reference evidence="14" key="1">
    <citation type="submission" date="2013-05" db="EMBL/GenBank/DDBJ databases">
        <authorList>
            <person name="Yim A.K.Y."/>
            <person name="Chan T.F."/>
            <person name="Ji K.M."/>
            <person name="Liu X.Y."/>
            <person name="Zhou J.W."/>
            <person name="Li R.Q."/>
            <person name="Yang K.Y."/>
            <person name="Li J."/>
            <person name="Li M."/>
            <person name="Law P.T.W."/>
            <person name="Wu Y.L."/>
            <person name="Cai Z.L."/>
            <person name="Qin H."/>
            <person name="Bao Y."/>
            <person name="Leung R.K.K."/>
            <person name="Ng P.K.S."/>
            <person name="Zou J."/>
            <person name="Zhong X.J."/>
            <person name="Ran P.X."/>
            <person name="Zhong N.S."/>
            <person name="Liu Z.G."/>
            <person name="Tsui S.K.W."/>
        </authorList>
    </citation>
    <scope>NUCLEOTIDE SEQUENCE</scope>
    <source>
        <strain evidence="14">Derf</strain>
        <tissue evidence="14">Whole organism</tissue>
    </source>
</reference>
<keyword evidence="7 13" id="KW-0472">Membrane</keyword>
<evidence type="ECO:0000256" key="2">
    <source>
        <dbReference type="ARBA" id="ARBA00022516"/>
    </source>
</evidence>
<evidence type="ECO:0000256" key="8">
    <source>
        <dbReference type="ARBA" id="ARBA00023209"/>
    </source>
</evidence>
<dbReference type="Gene3D" id="1.20.120.1760">
    <property type="match status" value="1"/>
</dbReference>
<proteinExistence type="inferred from homology"/>
<dbReference type="Pfam" id="PF01066">
    <property type="entry name" value="CDP-OH_P_transf"/>
    <property type="match status" value="1"/>
</dbReference>
<protein>
    <recommendedName>
        <fullName evidence="10">cardiolipin synthase (CMP-forming)</fullName>
        <ecNumber evidence="10">2.7.8.41</ecNumber>
    </recommendedName>
</protein>
<evidence type="ECO:0000256" key="1">
    <source>
        <dbReference type="ARBA" id="ARBA00004141"/>
    </source>
</evidence>
<dbReference type="PANTHER" id="PTHR14269">
    <property type="entry name" value="CDP-DIACYLGLYCEROL--GLYCEROL-3-PHOSPHATE 3-PHOSPHATIDYLTRANSFERASE-RELATED"/>
    <property type="match status" value="1"/>
</dbReference>
<feature type="transmembrane region" description="Helical" evidence="13">
    <location>
        <begin position="194"/>
        <end position="213"/>
    </location>
</feature>
<comment type="caution">
    <text evidence="14">The sequence shown here is derived from an EMBL/GenBank/DDBJ whole genome shotgun (WGS) entry which is preliminary data.</text>
</comment>
<evidence type="ECO:0000313" key="15">
    <source>
        <dbReference type="Proteomes" id="UP000790347"/>
    </source>
</evidence>
<feature type="transmembrane region" description="Helical" evidence="13">
    <location>
        <begin position="225"/>
        <end position="242"/>
    </location>
</feature>
<keyword evidence="4 13" id="KW-0812">Transmembrane</keyword>
<comment type="catalytic activity">
    <reaction evidence="11">
        <text>a CDP-1,2-diacyl-sn-glycerol + a 1,2-diacyl-sn-glycero-3-phospho-(1'-sn-glycerol) = a cardiolipin + CMP + H(+)</text>
        <dbReference type="Rhea" id="RHEA:32931"/>
        <dbReference type="ChEBI" id="CHEBI:15378"/>
        <dbReference type="ChEBI" id="CHEBI:58332"/>
        <dbReference type="ChEBI" id="CHEBI:60377"/>
        <dbReference type="ChEBI" id="CHEBI:62237"/>
        <dbReference type="ChEBI" id="CHEBI:64716"/>
        <dbReference type="EC" id="2.7.8.41"/>
    </reaction>
</comment>
<evidence type="ECO:0000256" key="4">
    <source>
        <dbReference type="ARBA" id="ARBA00022692"/>
    </source>
</evidence>
<evidence type="ECO:0000256" key="13">
    <source>
        <dbReference type="SAM" id="Phobius"/>
    </source>
</evidence>
<reference evidence="14" key="2">
    <citation type="journal article" date="2022" name="Res Sq">
        <title>Comparative Genomics Reveals Insights into the Divergent Evolution of Astigmatic Mites and Household Pest Adaptations.</title>
        <authorList>
            <person name="Xiong Q."/>
            <person name="Wan A.T.-Y."/>
            <person name="Liu X.-Y."/>
            <person name="Fung C.S.-H."/>
            <person name="Xiao X."/>
            <person name="Malainual N."/>
            <person name="Hou J."/>
            <person name="Wang L."/>
            <person name="Wang M."/>
            <person name="Yang K."/>
            <person name="Cui Y."/>
            <person name="Leung E."/>
            <person name="Nong W."/>
            <person name="Shin S.-K."/>
            <person name="Au S."/>
            <person name="Jeong K.Y."/>
            <person name="Chew F.T."/>
            <person name="Hui J."/>
            <person name="Leung T.F."/>
            <person name="Tungtrongchitr A."/>
            <person name="Zhong N."/>
            <person name="Liu Z."/>
            <person name="Tsui S."/>
        </authorList>
    </citation>
    <scope>NUCLEOTIDE SEQUENCE</scope>
    <source>
        <strain evidence="14">Derf</strain>
        <tissue evidence="14">Whole organism</tissue>
    </source>
</reference>
<dbReference type="EC" id="2.7.8.41" evidence="10"/>
<keyword evidence="8" id="KW-0594">Phospholipid biosynthesis</keyword>
<evidence type="ECO:0000256" key="11">
    <source>
        <dbReference type="ARBA" id="ARBA00047433"/>
    </source>
</evidence>
<keyword evidence="5 13" id="KW-1133">Transmembrane helix</keyword>
<dbReference type="PROSITE" id="PS00379">
    <property type="entry name" value="CDP_ALCOHOL_P_TRANSF"/>
    <property type="match status" value="1"/>
</dbReference>
<evidence type="ECO:0000256" key="3">
    <source>
        <dbReference type="ARBA" id="ARBA00022679"/>
    </source>
</evidence>
<dbReference type="InterPro" id="IPR048254">
    <property type="entry name" value="CDP_ALCOHOL_P_TRANSF_CS"/>
</dbReference>